<organism evidence="1 2">
    <name type="scientific">Gemmata palustris</name>
    <dbReference type="NCBI Taxonomy" id="2822762"/>
    <lineage>
        <taxon>Bacteria</taxon>
        <taxon>Pseudomonadati</taxon>
        <taxon>Planctomycetota</taxon>
        <taxon>Planctomycetia</taxon>
        <taxon>Gemmatales</taxon>
        <taxon>Gemmataceae</taxon>
        <taxon>Gemmata</taxon>
    </lineage>
</organism>
<accession>A0ABS5C179</accession>
<dbReference type="Proteomes" id="UP000676565">
    <property type="component" value="Unassembled WGS sequence"/>
</dbReference>
<reference evidence="1 2" key="1">
    <citation type="submission" date="2021-04" db="EMBL/GenBank/DDBJ databases">
        <authorList>
            <person name="Ivanova A."/>
        </authorList>
    </citation>
    <scope>NUCLEOTIDE SEQUENCE [LARGE SCALE GENOMIC DNA]</scope>
    <source>
        <strain evidence="1 2">G18</strain>
    </source>
</reference>
<proteinExistence type="predicted"/>
<dbReference type="RefSeq" id="WP_210660510.1">
    <property type="nucleotide sequence ID" value="NZ_JAGKQQ010000001.1"/>
</dbReference>
<name>A0ABS5C179_9BACT</name>
<keyword evidence="2" id="KW-1185">Reference proteome</keyword>
<sequence>MSEAAEKLKTAILELPLAERLEVMDALAASLPPDDVTEDNTAFDAVLQRRAEDLDSGRVKGVPANEVMERLRAKYAK</sequence>
<dbReference type="InterPro" id="IPR013406">
    <property type="entry name" value="CHP02574_addiction_mod"/>
</dbReference>
<dbReference type="EMBL" id="JAGKQQ010000001">
    <property type="protein sequence ID" value="MBP3959753.1"/>
    <property type="molecule type" value="Genomic_DNA"/>
</dbReference>
<evidence type="ECO:0000313" key="2">
    <source>
        <dbReference type="Proteomes" id="UP000676565"/>
    </source>
</evidence>
<dbReference type="NCBIfam" id="TIGR02574">
    <property type="entry name" value="stabl_TIGR02574"/>
    <property type="match status" value="1"/>
</dbReference>
<evidence type="ECO:0000313" key="1">
    <source>
        <dbReference type="EMBL" id="MBP3959753.1"/>
    </source>
</evidence>
<gene>
    <name evidence="1" type="ORF">J8F10_31285</name>
</gene>
<dbReference type="Pfam" id="PF09720">
    <property type="entry name" value="Unstab_antitox"/>
    <property type="match status" value="1"/>
</dbReference>
<protein>
    <submittedName>
        <fullName evidence="1">Addiction module protein</fullName>
    </submittedName>
</protein>
<comment type="caution">
    <text evidence="1">The sequence shown here is derived from an EMBL/GenBank/DDBJ whole genome shotgun (WGS) entry which is preliminary data.</text>
</comment>